<name>A0A6A4H5T7_9AGAR</name>
<proteinExistence type="predicted"/>
<gene>
    <name evidence="2" type="ORF">BT96DRAFT_999338</name>
</gene>
<sequence length="128" mass="15490">MKRNYLVLSRRLRVLIARPVSPADRPGRIYHFSDNPFEYKVGRAINVKRRWRQWRRSCPDPNRIWYESIWAPHSHRAEAIAHILLEMLCQDQPMHSCSKCHREKFRFQGTDTENRRLIRRVLSIARVL</sequence>
<protein>
    <recommendedName>
        <fullName evidence="1">Bacteriophage T5 Orf172 DNA-binding domain-containing protein</fullName>
    </recommendedName>
</protein>
<reference evidence="2" key="1">
    <citation type="journal article" date="2019" name="Environ. Microbiol.">
        <title>Fungal ecological strategies reflected in gene transcription - a case study of two litter decomposers.</title>
        <authorList>
            <person name="Barbi F."/>
            <person name="Kohler A."/>
            <person name="Barry K."/>
            <person name="Baskaran P."/>
            <person name="Daum C."/>
            <person name="Fauchery L."/>
            <person name="Ihrmark K."/>
            <person name="Kuo A."/>
            <person name="LaButti K."/>
            <person name="Lipzen A."/>
            <person name="Morin E."/>
            <person name="Grigoriev I.V."/>
            <person name="Henrissat B."/>
            <person name="Lindahl B."/>
            <person name="Martin F."/>
        </authorList>
    </citation>
    <scope>NUCLEOTIDE SEQUENCE</scope>
    <source>
        <strain evidence="2">JB14</strain>
    </source>
</reference>
<dbReference type="Proteomes" id="UP000799118">
    <property type="component" value="Unassembled WGS sequence"/>
</dbReference>
<feature type="domain" description="Bacteriophage T5 Orf172 DNA-binding" evidence="1">
    <location>
        <begin position="33"/>
        <end position="108"/>
    </location>
</feature>
<dbReference type="Pfam" id="PF10544">
    <property type="entry name" value="T5orf172"/>
    <property type="match status" value="1"/>
</dbReference>
<dbReference type="EMBL" id="ML769569">
    <property type="protein sequence ID" value="KAE9393562.1"/>
    <property type="molecule type" value="Genomic_DNA"/>
</dbReference>
<dbReference type="AlphaFoldDB" id="A0A6A4H5T7"/>
<dbReference type="InterPro" id="IPR018306">
    <property type="entry name" value="Phage_T5_Orf172_DNA-bd"/>
</dbReference>
<evidence type="ECO:0000259" key="1">
    <source>
        <dbReference type="Pfam" id="PF10544"/>
    </source>
</evidence>
<organism evidence="2 3">
    <name type="scientific">Gymnopus androsaceus JB14</name>
    <dbReference type="NCBI Taxonomy" id="1447944"/>
    <lineage>
        <taxon>Eukaryota</taxon>
        <taxon>Fungi</taxon>
        <taxon>Dikarya</taxon>
        <taxon>Basidiomycota</taxon>
        <taxon>Agaricomycotina</taxon>
        <taxon>Agaricomycetes</taxon>
        <taxon>Agaricomycetidae</taxon>
        <taxon>Agaricales</taxon>
        <taxon>Marasmiineae</taxon>
        <taxon>Omphalotaceae</taxon>
        <taxon>Gymnopus</taxon>
    </lineage>
</organism>
<accession>A0A6A4H5T7</accession>
<dbReference type="OrthoDB" id="2838583at2759"/>
<evidence type="ECO:0000313" key="2">
    <source>
        <dbReference type="EMBL" id="KAE9393562.1"/>
    </source>
</evidence>
<keyword evidence="3" id="KW-1185">Reference proteome</keyword>
<evidence type="ECO:0000313" key="3">
    <source>
        <dbReference type="Proteomes" id="UP000799118"/>
    </source>
</evidence>